<proteinExistence type="predicted"/>
<dbReference type="Proteomes" id="UP001487305">
    <property type="component" value="Unassembled WGS sequence"/>
</dbReference>
<organism evidence="2 3">
    <name type="scientific">Raoultibacter massiliensis</name>
    <dbReference type="NCBI Taxonomy" id="1852371"/>
    <lineage>
        <taxon>Bacteria</taxon>
        <taxon>Bacillati</taxon>
        <taxon>Actinomycetota</taxon>
        <taxon>Coriobacteriia</taxon>
        <taxon>Eggerthellales</taxon>
        <taxon>Eggerthellaceae</taxon>
        <taxon>Raoultibacter</taxon>
    </lineage>
</organism>
<accession>A0ABV1JAI9</accession>
<keyword evidence="1" id="KW-0732">Signal</keyword>
<evidence type="ECO:0000313" key="3">
    <source>
        <dbReference type="Proteomes" id="UP001487305"/>
    </source>
</evidence>
<comment type="caution">
    <text evidence="2">The sequence shown here is derived from an EMBL/GenBank/DDBJ whole genome shotgun (WGS) entry which is preliminary data.</text>
</comment>
<keyword evidence="3" id="KW-1185">Reference proteome</keyword>
<feature type="chain" id="PRO_5047104125" description="Twin-arginine translocation signal domain-containing protein" evidence="1">
    <location>
        <begin position="36"/>
        <end position="240"/>
    </location>
</feature>
<dbReference type="EMBL" id="JBBNOP010000001">
    <property type="protein sequence ID" value="MEQ3361850.1"/>
    <property type="molecule type" value="Genomic_DNA"/>
</dbReference>
<dbReference type="InterPro" id="IPR006311">
    <property type="entry name" value="TAT_signal"/>
</dbReference>
<evidence type="ECO:0000256" key="1">
    <source>
        <dbReference type="SAM" id="SignalP"/>
    </source>
</evidence>
<gene>
    <name evidence="2" type="ORF">AAA083_02540</name>
</gene>
<reference evidence="2 3" key="1">
    <citation type="submission" date="2024-04" db="EMBL/GenBank/DDBJ databases">
        <title>Human intestinal bacterial collection.</title>
        <authorList>
            <person name="Pauvert C."/>
            <person name="Hitch T.C.A."/>
            <person name="Clavel T."/>
        </authorList>
    </citation>
    <scope>NUCLEOTIDE SEQUENCE [LARGE SCALE GENOMIC DNA]</scope>
    <source>
        <strain evidence="2 3">CLA-KB-H42</strain>
    </source>
</reference>
<evidence type="ECO:0000313" key="2">
    <source>
        <dbReference type="EMBL" id="MEQ3361850.1"/>
    </source>
</evidence>
<dbReference type="PROSITE" id="PS51318">
    <property type="entry name" value="TAT"/>
    <property type="match status" value="1"/>
</dbReference>
<feature type="signal peptide" evidence="1">
    <location>
        <begin position="1"/>
        <end position="35"/>
    </location>
</feature>
<evidence type="ECO:0008006" key="4">
    <source>
        <dbReference type="Google" id="ProtNLM"/>
    </source>
</evidence>
<protein>
    <recommendedName>
        <fullName evidence="4">Twin-arginine translocation signal domain-containing protein</fullName>
    </recommendedName>
</protein>
<sequence>MAENKIFYSRRDLLKFGAFGAAGLLAVAAASPAKALAGEEAGRSTAFPIVKASITDSSTGELLAETNSVDAASIASCPGVEPYVQINNVSRDLRDNSAGYTAVIRYVFPVTDSMIENAIKSGYVEETRELGPDVEMNAKITLGVDWGTDASTVQIQRGTFEVSQKSPFITYNNTFYAMMQKDRFIQEMFNGQRVTIESGFPAISFDHSADLYTCGGGVGGAGFNILTGQGFNYQVDLYLE</sequence>
<dbReference type="RefSeq" id="WP_102375244.1">
    <property type="nucleotide sequence ID" value="NZ_JBBNOP010000001.1"/>
</dbReference>
<name>A0ABV1JAI9_9ACTN</name>